<dbReference type="GO" id="GO:0003677">
    <property type="term" value="F:DNA binding"/>
    <property type="evidence" value="ECO:0007669"/>
    <property type="project" value="InterPro"/>
</dbReference>
<protein>
    <submittedName>
        <fullName evidence="1">Uncharacterized protein</fullName>
    </submittedName>
</protein>
<dbReference type="EMBL" id="SUTF01000003">
    <property type="protein sequence ID" value="MBE6510239.1"/>
    <property type="molecule type" value="Genomic_DNA"/>
</dbReference>
<dbReference type="InterPro" id="IPR009057">
    <property type="entry name" value="Homeodomain-like_sf"/>
</dbReference>
<gene>
    <name evidence="1" type="ORF">E7Z74_03080</name>
</gene>
<dbReference type="InterPro" id="IPR036388">
    <property type="entry name" value="WH-like_DNA-bd_sf"/>
</dbReference>
<dbReference type="GO" id="GO:0006355">
    <property type="term" value="P:regulation of DNA-templated transcription"/>
    <property type="evidence" value="ECO:0007669"/>
    <property type="project" value="InterPro"/>
</dbReference>
<name>A0A8T3VRP0_9EURY</name>
<sequence>MDENVTTIHITKVLSSLGIMNLLEEYPNLEKITCSPSVYERTSSNYIQALNQLDIEVVKQYRWGASRQSCDYEKDLLRLASEGYKAKDIAEILDISVNRVYYLLRRNKTKLDTNTKKHDYDEIISLKESGLKPKEISEKLDIPLRTVYYILNKK</sequence>
<organism evidence="1 2">
    <name type="scientific">Methanobrevibacter millerae</name>
    <dbReference type="NCBI Taxonomy" id="230361"/>
    <lineage>
        <taxon>Archaea</taxon>
        <taxon>Methanobacteriati</taxon>
        <taxon>Methanobacteriota</taxon>
        <taxon>Methanomada group</taxon>
        <taxon>Methanobacteria</taxon>
        <taxon>Methanobacteriales</taxon>
        <taxon>Methanobacteriaceae</taxon>
        <taxon>Methanobrevibacter</taxon>
    </lineage>
</organism>
<dbReference type="Gene3D" id="1.10.10.10">
    <property type="entry name" value="Winged helix-like DNA-binding domain superfamily/Winged helix DNA-binding domain"/>
    <property type="match status" value="1"/>
</dbReference>
<proteinExistence type="predicted"/>
<dbReference type="SUPFAM" id="SSF46689">
    <property type="entry name" value="Homeodomain-like"/>
    <property type="match status" value="1"/>
</dbReference>
<dbReference type="Proteomes" id="UP000713479">
    <property type="component" value="Unassembled WGS sequence"/>
</dbReference>
<dbReference type="InterPro" id="IPR016032">
    <property type="entry name" value="Sig_transdc_resp-reg_C-effctor"/>
</dbReference>
<evidence type="ECO:0000313" key="1">
    <source>
        <dbReference type="EMBL" id="MBE6510239.1"/>
    </source>
</evidence>
<comment type="caution">
    <text evidence="1">The sequence shown here is derived from an EMBL/GenBank/DDBJ whole genome shotgun (WGS) entry which is preliminary data.</text>
</comment>
<accession>A0A8T3VRP0</accession>
<dbReference type="SUPFAM" id="SSF46894">
    <property type="entry name" value="C-terminal effector domain of the bipartite response regulators"/>
    <property type="match status" value="1"/>
</dbReference>
<dbReference type="AlphaFoldDB" id="A0A8T3VRP0"/>
<reference evidence="1" key="1">
    <citation type="submission" date="2019-04" db="EMBL/GenBank/DDBJ databases">
        <title>Evolution of Biomass-Degrading Anaerobic Consortia Revealed by Metagenomics.</title>
        <authorList>
            <person name="Peng X."/>
        </authorList>
    </citation>
    <scope>NUCLEOTIDE SEQUENCE</scope>
    <source>
        <strain evidence="1">SIG13</strain>
    </source>
</reference>
<dbReference type="Gene3D" id="1.10.10.60">
    <property type="entry name" value="Homeodomain-like"/>
    <property type="match status" value="1"/>
</dbReference>
<evidence type="ECO:0000313" key="2">
    <source>
        <dbReference type="Proteomes" id="UP000713479"/>
    </source>
</evidence>